<dbReference type="EMBL" id="HG316455">
    <property type="protein sequence ID" value="CDF88646.1"/>
    <property type="molecule type" value="Genomic_DNA"/>
</dbReference>
<dbReference type="Proteomes" id="UP000019375">
    <property type="component" value="Unassembled WGS sequence"/>
</dbReference>
<feature type="compositionally biased region" description="Acidic residues" evidence="2">
    <location>
        <begin position="255"/>
        <end position="268"/>
    </location>
</feature>
<feature type="compositionally biased region" description="Polar residues" evidence="2">
    <location>
        <begin position="232"/>
        <end position="253"/>
    </location>
</feature>
<accession>A0A8J2X6W3</accession>
<evidence type="ECO:0000256" key="1">
    <source>
        <dbReference type="SAM" id="Coils"/>
    </source>
</evidence>
<feature type="region of interest" description="Disordered" evidence="2">
    <location>
        <begin position="306"/>
        <end position="355"/>
    </location>
</feature>
<dbReference type="OrthoDB" id="3993315at2759"/>
<sequence length="653" mass="72729">MGLDKETIEKRVSRIELDIDHMNQMIDENLKLNEAGDTADKATEAIGDEKVEGSELSLKAEGAEPRPDRSSVIVNAEENMAHQGGSMNDVREEVKTEKNFSETVRKAADSFVHGANRKEEMQANEKTSDSNSPLKSIKQGSETSEDASLTRETSLGRFEGGEMAYDAQESPYAGQEVQLTRSEISNDEYYDWSEEQQEQQDGLTSESCPTDQDDPEKTFQADEVLQHGQEDNVGNGQLHQAQLPQTRASSVYGESNDEWEDEPEEFEIEPVSHSGLEDATPNATPHIAQADIMPEQDTPIKDNTYQFSEAQYESQKPQTANTNNLSEIPYEKETQQQKELKAGSDASGNESENETVEFAYKAQPQVGMQYDMQLEKTSNSAQTGIFGSGGSPPEAERIGAGHGAHTQNSNTSNGGFSEHFYDVYDEAQQVDEEPDARSSVAPHPIPSQQRENLYSYSYETFEMVESMPPRTADTSQDSHTSLSSDSIYGESLPNTADTHDSIYIPKNNAKIQRPATTNNTPVASRRPTNPFRVVSVGVVGADGRTSRKTSAGTYSYYKDNHQIDGFAMLQRKLDHLTKKCAKLQKEIDYLSQMNSSSSLPIDDSRKLSRAIAKLQEYFDKKNKEKYEVGVLLSRQLRKEIDRGENGQFWIGTK</sequence>
<feature type="compositionally biased region" description="Low complexity" evidence="2">
    <location>
        <begin position="473"/>
        <end position="486"/>
    </location>
</feature>
<evidence type="ECO:0000313" key="4">
    <source>
        <dbReference type="Proteomes" id="UP000019375"/>
    </source>
</evidence>
<dbReference type="AlphaFoldDB" id="A0A8J2X6W3"/>
<keyword evidence="1" id="KW-0175">Coiled coil</keyword>
<evidence type="ECO:0000256" key="2">
    <source>
        <dbReference type="SAM" id="MobiDB-lite"/>
    </source>
</evidence>
<proteinExistence type="predicted"/>
<feature type="compositionally biased region" description="Polar residues" evidence="2">
    <location>
        <begin position="129"/>
        <end position="153"/>
    </location>
</feature>
<feature type="compositionally biased region" description="Polar residues" evidence="2">
    <location>
        <begin position="405"/>
        <end position="415"/>
    </location>
</feature>
<feature type="compositionally biased region" description="Acidic residues" evidence="2">
    <location>
        <begin position="185"/>
        <end position="198"/>
    </location>
</feature>
<evidence type="ECO:0000313" key="3">
    <source>
        <dbReference type="EMBL" id="CDF88646.1"/>
    </source>
</evidence>
<feature type="region of interest" description="Disordered" evidence="2">
    <location>
        <begin position="381"/>
        <end position="422"/>
    </location>
</feature>
<feature type="compositionally biased region" description="Basic and acidic residues" evidence="2">
    <location>
        <begin position="40"/>
        <end position="53"/>
    </location>
</feature>
<reference evidence="4" key="1">
    <citation type="journal article" date="2013" name="Genome Announc.">
        <title>Genome sequence of the food spoilage yeast Zygosaccharomyces bailii CLIB 213(T).</title>
        <authorList>
            <person name="Galeote V."/>
            <person name="Bigey F."/>
            <person name="Devillers H."/>
            <person name="Neuveglise C."/>
            <person name="Dequin S."/>
        </authorList>
    </citation>
    <scope>NUCLEOTIDE SEQUENCE [LARGE SCALE GENOMIC DNA]</scope>
    <source>
        <strain evidence="4">CLIB 213 / ATCC 58445 / CBS 680 / CCRC 21525 / NBRC 1098 / NCYC 1416 / NRRL Y-2227</strain>
    </source>
</reference>
<protein>
    <submittedName>
        <fullName evidence="3">BN860_15104g1_1</fullName>
    </submittedName>
</protein>
<feature type="compositionally biased region" description="Polar residues" evidence="2">
    <location>
        <begin position="199"/>
        <end position="210"/>
    </location>
</feature>
<feature type="compositionally biased region" description="Basic and acidic residues" evidence="2">
    <location>
        <begin position="89"/>
        <end position="108"/>
    </location>
</feature>
<feature type="coiled-coil region" evidence="1">
    <location>
        <begin position="566"/>
        <end position="593"/>
    </location>
</feature>
<feature type="compositionally biased region" description="Basic and acidic residues" evidence="2">
    <location>
        <begin position="329"/>
        <end position="342"/>
    </location>
</feature>
<feature type="region of interest" description="Disordered" evidence="2">
    <location>
        <begin position="467"/>
        <end position="528"/>
    </location>
</feature>
<feature type="compositionally biased region" description="Basic and acidic residues" evidence="2">
    <location>
        <begin position="215"/>
        <end position="230"/>
    </location>
</feature>
<feature type="region of interest" description="Disordered" evidence="2">
    <location>
        <begin position="40"/>
        <end position="268"/>
    </location>
</feature>
<feature type="compositionally biased region" description="Polar residues" evidence="2">
    <location>
        <begin position="306"/>
        <end position="326"/>
    </location>
</feature>
<keyword evidence="4" id="KW-1185">Reference proteome</keyword>
<name>A0A8J2X6W3_ZYGB2</name>
<organism evidence="3 4">
    <name type="scientific">Zygosaccharomyces bailii (strain CLIB 213 / ATCC 58445 / CBS 680 / BCRC 21525 / NBRC 1098 / NCYC 1416 / NRRL Y-2227)</name>
    <dbReference type="NCBI Taxonomy" id="1333698"/>
    <lineage>
        <taxon>Eukaryota</taxon>
        <taxon>Fungi</taxon>
        <taxon>Dikarya</taxon>
        <taxon>Ascomycota</taxon>
        <taxon>Saccharomycotina</taxon>
        <taxon>Saccharomycetes</taxon>
        <taxon>Saccharomycetales</taxon>
        <taxon>Saccharomycetaceae</taxon>
        <taxon>Zygosaccharomyces</taxon>
    </lineage>
</organism>
<feature type="compositionally biased region" description="Basic and acidic residues" evidence="2">
    <location>
        <begin position="116"/>
        <end position="128"/>
    </location>
</feature>
<gene>
    <name evidence="3" type="ORF">BN860_15104g</name>
</gene>